<comment type="caution">
    <text evidence="3">The sequence shown here is derived from an EMBL/GenBank/DDBJ whole genome shotgun (WGS) entry which is preliminary data.</text>
</comment>
<dbReference type="Proteomes" id="UP001280581">
    <property type="component" value="Unassembled WGS sequence"/>
</dbReference>
<dbReference type="InterPro" id="IPR010730">
    <property type="entry name" value="HET"/>
</dbReference>
<reference evidence="3 4" key="1">
    <citation type="submission" date="2021-02" db="EMBL/GenBank/DDBJ databases">
        <title>Genome assembly of Pseudopithomyces chartarum.</title>
        <authorList>
            <person name="Jauregui R."/>
            <person name="Singh J."/>
            <person name="Voisey C."/>
        </authorList>
    </citation>
    <scope>NUCLEOTIDE SEQUENCE [LARGE SCALE GENOMIC DNA]</scope>
    <source>
        <strain evidence="3 4">AGR01</strain>
    </source>
</reference>
<name>A0AAN6LYB4_9PLEO</name>
<protein>
    <recommendedName>
        <fullName evidence="2">Heterokaryon incompatibility domain-containing protein</fullName>
    </recommendedName>
</protein>
<proteinExistence type="predicted"/>
<evidence type="ECO:0000259" key="2">
    <source>
        <dbReference type="Pfam" id="PF06985"/>
    </source>
</evidence>
<dbReference type="EMBL" id="WVTA01000006">
    <property type="protein sequence ID" value="KAK3209396.1"/>
    <property type="molecule type" value="Genomic_DNA"/>
</dbReference>
<dbReference type="Pfam" id="PF06985">
    <property type="entry name" value="HET"/>
    <property type="match status" value="1"/>
</dbReference>
<evidence type="ECO:0000313" key="4">
    <source>
        <dbReference type="Proteomes" id="UP001280581"/>
    </source>
</evidence>
<keyword evidence="4" id="KW-1185">Reference proteome</keyword>
<accession>A0AAN6LYB4</accession>
<feature type="region of interest" description="Disordered" evidence="1">
    <location>
        <begin position="584"/>
        <end position="657"/>
    </location>
</feature>
<gene>
    <name evidence="3" type="ORF">GRF29_69g1632276</name>
</gene>
<sequence>MQSGSEDSECQVCCHLDVSKAATYSNRIAIDTTESIELKRLPRSEYGEEASNGCRYCALISECIADVPGKRFGLRLALDCPPTILDSIGEPIRMIYRSLSTEQTWDDIPFRESILLADIAHATAWIEARLSDCCTSHQLCKKSTTVGPKRLLKLSAGTKVNLVDCPEQIPSYIALSYCWGGEQECKLTTAMIDAFGKEIPWNNLKQLHQDTFTLCHRLGLEYLWIDALCIIQDDRDDWADQAAVMADIYENAHLTVSTNFSPNPRQNLFVREGSSYGGGEKPLRMSKEGVPVIASRGIIEVGHHREFYVHHNITTDPLESRGWCFQESRLSRRMVSFTSEELQWQCRRNRSCECGDPVTDDMSKMLIYEGMKPIKELDAHRLWGRLLQRYTRTNLTKSEDRLIALAGLASRMALFTKSIYVAGLWRNNLASNLLWKSKSLSKPFPIDYLAPTFSWASVDSPVEMVELLEDAEPDEWAPTVEVVEVHIDLKSEASPFGQVTGGYLRLKGIVRPAELQFGKNGKITASIEDIKQTRGISVLPDGKLTSTEIFGNVPTVTRLRSLPLEKSQSHSSLGSLSAFTDVSSDISSISENDEDDTDDTDEDEDETDEDDTESEDSDLEDDEDSDDSGSDAYNLSDDDESSDNGSNSRQKGRKSSSAPVHLLHLGFLSVEKCTSYCLILGRSPTQKDSYERLGLLKWRHERGWRDAKGIKQLPKSEMTIV</sequence>
<evidence type="ECO:0000256" key="1">
    <source>
        <dbReference type="SAM" id="MobiDB-lite"/>
    </source>
</evidence>
<dbReference type="AlphaFoldDB" id="A0AAN6LYB4"/>
<dbReference type="PANTHER" id="PTHR33112:SF16">
    <property type="entry name" value="HETEROKARYON INCOMPATIBILITY DOMAIN-CONTAINING PROTEIN"/>
    <property type="match status" value="1"/>
</dbReference>
<feature type="domain" description="Heterokaryon incompatibility" evidence="2">
    <location>
        <begin position="172"/>
        <end position="327"/>
    </location>
</feature>
<organism evidence="3 4">
    <name type="scientific">Pseudopithomyces chartarum</name>
    <dbReference type="NCBI Taxonomy" id="1892770"/>
    <lineage>
        <taxon>Eukaryota</taxon>
        <taxon>Fungi</taxon>
        <taxon>Dikarya</taxon>
        <taxon>Ascomycota</taxon>
        <taxon>Pezizomycotina</taxon>
        <taxon>Dothideomycetes</taxon>
        <taxon>Pleosporomycetidae</taxon>
        <taxon>Pleosporales</taxon>
        <taxon>Massarineae</taxon>
        <taxon>Didymosphaeriaceae</taxon>
        <taxon>Pseudopithomyces</taxon>
    </lineage>
</organism>
<dbReference type="PANTHER" id="PTHR33112">
    <property type="entry name" value="DOMAIN PROTEIN, PUTATIVE-RELATED"/>
    <property type="match status" value="1"/>
</dbReference>
<evidence type="ECO:0000313" key="3">
    <source>
        <dbReference type="EMBL" id="KAK3209396.1"/>
    </source>
</evidence>
<feature type="compositionally biased region" description="Acidic residues" evidence="1">
    <location>
        <begin position="591"/>
        <end position="629"/>
    </location>
</feature>